<feature type="region of interest" description="Disordered" evidence="1">
    <location>
        <begin position="46"/>
        <end position="69"/>
    </location>
</feature>
<dbReference type="Proteomes" id="UP001595724">
    <property type="component" value="Unassembled WGS sequence"/>
</dbReference>
<feature type="region of interest" description="Disordered" evidence="1">
    <location>
        <begin position="1"/>
        <end position="25"/>
    </location>
</feature>
<accession>A0ABV7UV54</accession>
<evidence type="ECO:0000313" key="2">
    <source>
        <dbReference type="EMBL" id="MFC3660539.1"/>
    </source>
</evidence>
<organism evidence="2 3">
    <name type="scientific">Luteimonas notoginsengisoli</name>
    <dbReference type="NCBI Taxonomy" id="1578200"/>
    <lineage>
        <taxon>Bacteria</taxon>
        <taxon>Pseudomonadati</taxon>
        <taxon>Pseudomonadota</taxon>
        <taxon>Gammaproteobacteria</taxon>
        <taxon>Lysobacterales</taxon>
        <taxon>Lysobacteraceae</taxon>
        <taxon>Luteimonas</taxon>
    </lineage>
</organism>
<dbReference type="RefSeq" id="WP_386710159.1">
    <property type="nucleotide sequence ID" value="NZ_JBHRYF010000008.1"/>
</dbReference>
<feature type="compositionally biased region" description="Basic and acidic residues" evidence="1">
    <location>
        <begin position="46"/>
        <end position="59"/>
    </location>
</feature>
<evidence type="ECO:0000256" key="1">
    <source>
        <dbReference type="SAM" id="MobiDB-lite"/>
    </source>
</evidence>
<evidence type="ECO:0000313" key="3">
    <source>
        <dbReference type="Proteomes" id="UP001595724"/>
    </source>
</evidence>
<keyword evidence="3" id="KW-1185">Reference proteome</keyword>
<gene>
    <name evidence="2" type="ORF">ACFOM9_10715</name>
</gene>
<dbReference type="EMBL" id="JBHRYF010000008">
    <property type="protein sequence ID" value="MFC3660539.1"/>
    <property type="molecule type" value="Genomic_DNA"/>
</dbReference>
<proteinExistence type="predicted"/>
<comment type="caution">
    <text evidence="2">The sequence shown here is derived from an EMBL/GenBank/DDBJ whole genome shotgun (WGS) entry which is preliminary data.</text>
</comment>
<evidence type="ECO:0008006" key="4">
    <source>
        <dbReference type="Google" id="ProtNLM"/>
    </source>
</evidence>
<reference evidence="3" key="1">
    <citation type="journal article" date="2019" name="Int. J. Syst. Evol. Microbiol.">
        <title>The Global Catalogue of Microorganisms (GCM) 10K type strain sequencing project: providing services to taxonomists for standard genome sequencing and annotation.</title>
        <authorList>
            <consortium name="The Broad Institute Genomics Platform"/>
            <consortium name="The Broad Institute Genome Sequencing Center for Infectious Disease"/>
            <person name="Wu L."/>
            <person name="Ma J."/>
        </authorList>
    </citation>
    <scope>NUCLEOTIDE SEQUENCE [LARGE SCALE GENOMIC DNA]</scope>
    <source>
        <strain evidence="3">KCTC 42211</strain>
    </source>
</reference>
<name>A0ABV7UV54_9GAMM</name>
<sequence length="391" mass="42938">MKQAFTEGSHEADRGAGPRRQAGTRTARVIVRKVVAIATTKARARSALERVSARNRSGDRGSNPGSPLQGVQIGRMWQRLACIASVSVLLALGGTVSARADEVPQASPITRQMEEMRALDGKLSGQVADAERFRRLTEFYRARFSGLQASSVRAAMSDEDLRALTLAAQLAVFYHHDGDILDDAMADLRLLEDRGAARPGDIRAAYGLLVAGRRFEQARHFLATHPDLDEPEPPRLRGLRADVSGAAEMRVDETGGTLEWAPLDLATLPRILVIGHPSCHFTQDAAHAIEADPALRKLFAAHAKWLAPQDTGTDFTVFHRWNTEHPDLPMTIAYRAAGFPMIDHWATPTFYFLNHGRVVSKVTGWPRGGRRNEILAAYRESFPESGPSTAR</sequence>
<protein>
    <recommendedName>
        <fullName evidence="4">Thioredoxin domain-containing protein</fullName>
    </recommendedName>
</protein>